<sequence length="93" mass="10818">MSPSYIWKSLVKTYPLFKKGISWNISNGEEVNLWEDKWIEATLTLRETIQGPLTEQDIHLLVSHMLSNNSWDPSKLSFDIPSHIKESILNTYI</sequence>
<comment type="caution">
    <text evidence="1">The sequence shown here is derived from an EMBL/GenBank/DDBJ whole genome shotgun (WGS) entry which is preliminary data.</text>
</comment>
<gene>
    <name evidence="1" type="ORF">R3W88_026807</name>
</gene>
<name>A0AAV9LF21_9SOLN</name>
<dbReference type="EMBL" id="JAWPEI010000006">
    <property type="protein sequence ID" value="KAK4724028.1"/>
    <property type="molecule type" value="Genomic_DNA"/>
</dbReference>
<proteinExistence type="predicted"/>
<dbReference type="Proteomes" id="UP001311915">
    <property type="component" value="Unassembled WGS sequence"/>
</dbReference>
<evidence type="ECO:0000313" key="1">
    <source>
        <dbReference type="EMBL" id="KAK4724028.1"/>
    </source>
</evidence>
<protein>
    <recommendedName>
        <fullName evidence="3">Reverse transcriptase zinc-binding domain-containing protein</fullName>
    </recommendedName>
</protein>
<organism evidence="1 2">
    <name type="scientific">Solanum pinnatisectum</name>
    <name type="common">tansyleaf nightshade</name>
    <dbReference type="NCBI Taxonomy" id="50273"/>
    <lineage>
        <taxon>Eukaryota</taxon>
        <taxon>Viridiplantae</taxon>
        <taxon>Streptophyta</taxon>
        <taxon>Embryophyta</taxon>
        <taxon>Tracheophyta</taxon>
        <taxon>Spermatophyta</taxon>
        <taxon>Magnoliopsida</taxon>
        <taxon>eudicotyledons</taxon>
        <taxon>Gunneridae</taxon>
        <taxon>Pentapetalae</taxon>
        <taxon>asterids</taxon>
        <taxon>lamiids</taxon>
        <taxon>Solanales</taxon>
        <taxon>Solanaceae</taxon>
        <taxon>Solanoideae</taxon>
        <taxon>Solaneae</taxon>
        <taxon>Solanum</taxon>
    </lineage>
</organism>
<keyword evidence="2" id="KW-1185">Reference proteome</keyword>
<reference evidence="1 2" key="1">
    <citation type="submission" date="2023-10" db="EMBL/GenBank/DDBJ databases">
        <title>Genome-Wide Identification Analysis in wild type Solanum Pinnatisectum Reveals Some Genes Defensing Phytophthora Infestans.</title>
        <authorList>
            <person name="Sun C."/>
        </authorList>
    </citation>
    <scope>NUCLEOTIDE SEQUENCE [LARGE SCALE GENOMIC DNA]</scope>
    <source>
        <strain evidence="1">LQN</strain>
        <tissue evidence="1">Leaf</tissue>
    </source>
</reference>
<dbReference type="AlphaFoldDB" id="A0AAV9LF21"/>
<accession>A0AAV9LF21</accession>
<evidence type="ECO:0000313" key="2">
    <source>
        <dbReference type="Proteomes" id="UP001311915"/>
    </source>
</evidence>
<evidence type="ECO:0008006" key="3">
    <source>
        <dbReference type="Google" id="ProtNLM"/>
    </source>
</evidence>